<sequence>MKKLALTASITAFLGITEPIAFGVNLKLGRPFLGAAAGGAAGGAYVAFHEVVANSFGLTGIPMIAFSVPPGHINFIHYMIGLLLATGTAFTVTWVLGVDKPHRQKQ</sequence>
<dbReference type="Proteomes" id="UP000198809">
    <property type="component" value="Unassembled WGS sequence"/>
</dbReference>
<feature type="transmembrane region" description="Helical" evidence="1">
    <location>
        <begin position="75"/>
        <end position="96"/>
    </location>
</feature>
<dbReference type="GO" id="GO:0005886">
    <property type="term" value="C:plasma membrane"/>
    <property type="evidence" value="ECO:0007669"/>
    <property type="project" value="TreeGrafter"/>
</dbReference>
<evidence type="ECO:0000313" key="3">
    <source>
        <dbReference type="EMBL" id="SEN30361.1"/>
    </source>
</evidence>
<dbReference type="EMBL" id="CP076607">
    <property type="protein sequence ID" value="QWU13856.1"/>
    <property type="molecule type" value="Genomic_DNA"/>
</dbReference>
<dbReference type="STRING" id="1333845.SAMN04487895_10199"/>
<dbReference type="GO" id="GO:0015771">
    <property type="term" value="P:trehalose transport"/>
    <property type="evidence" value="ECO:0007669"/>
    <property type="project" value="TreeGrafter"/>
</dbReference>
<keyword evidence="1" id="KW-0812">Transmembrane</keyword>
<name>A0A1H8FEQ2_9BACL</name>
<dbReference type="GO" id="GO:0090589">
    <property type="term" value="F:protein-phosphocysteine-trehalose phosphotransferase system transporter activity"/>
    <property type="evidence" value="ECO:0007669"/>
    <property type="project" value="TreeGrafter"/>
</dbReference>
<proteinExistence type="predicted"/>
<dbReference type="AlphaFoldDB" id="A0A1H8FEQ2"/>
<keyword evidence="5" id="KW-1185">Reference proteome</keyword>
<dbReference type="EMBL" id="FODH01000001">
    <property type="protein sequence ID" value="SEN30361.1"/>
    <property type="molecule type" value="Genomic_DNA"/>
</dbReference>
<dbReference type="InterPro" id="IPR050558">
    <property type="entry name" value="PTS_Sugar-Specific_Components"/>
</dbReference>
<keyword evidence="1" id="KW-0472">Membrane</keyword>
<accession>A0A1H8FEQ2</accession>
<protein>
    <submittedName>
        <fullName evidence="3">PTS system, sucrose-specific IIC component</fullName>
    </submittedName>
</protein>
<reference evidence="2 5" key="2">
    <citation type="submission" date="2021-06" db="EMBL/GenBank/DDBJ databases">
        <title>Whole genome sequence of Paenibacillus sophorae DSM23020 for comparative genomics.</title>
        <authorList>
            <person name="Kim M.-J."/>
            <person name="Lee G."/>
            <person name="Shin J.-H."/>
        </authorList>
    </citation>
    <scope>NUCLEOTIDE SEQUENCE [LARGE SCALE GENOMIC DNA]</scope>
    <source>
        <strain evidence="2 5">DSM 23020</strain>
    </source>
</reference>
<organism evidence="3 4">
    <name type="scientific">Paenibacillus sophorae</name>
    <dbReference type="NCBI Taxonomy" id="1333845"/>
    <lineage>
        <taxon>Bacteria</taxon>
        <taxon>Bacillati</taxon>
        <taxon>Bacillota</taxon>
        <taxon>Bacilli</taxon>
        <taxon>Bacillales</taxon>
        <taxon>Paenibacillaceae</taxon>
        <taxon>Paenibacillus</taxon>
    </lineage>
</organism>
<dbReference type="PANTHER" id="PTHR30175">
    <property type="entry name" value="PHOSPHOTRANSFERASE SYSTEM TRANSPORT PROTEIN"/>
    <property type="match status" value="1"/>
</dbReference>
<gene>
    <name evidence="2" type="ORF">KP014_18060</name>
    <name evidence="3" type="ORF">SAMN04487895_10199</name>
</gene>
<evidence type="ECO:0000313" key="2">
    <source>
        <dbReference type="EMBL" id="QWU13856.1"/>
    </source>
</evidence>
<keyword evidence="1" id="KW-1133">Transmembrane helix</keyword>
<dbReference type="Proteomes" id="UP000683429">
    <property type="component" value="Chromosome"/>
</dbReference>
<dbReference type="PANTHER" id="PTHR30175:SF7">
    <property type="entry name" value="NEGATIVE REGULATOR OF SACY ACTIVITY"/>
    <property type="match status" value="1"/>
</dbReference>
<dbReference type="GO" id="GO:0009401">
    <property type="term" value="P:phosphoenolpyruvate-dependent sugar phosphotransferase system"/>
    <property type="evidence" value="ECO:0007669"/>
    <property type="project" value="TreeGrafter"/>
</dbReference>
<reference evidence="3 4" key="1">
    <citation type="submission" date="2016-10" db="EMBL/GenBank/DDBJ databases">
        <authorList>
            <person name="de Groot N.N."/>
        </authorList>
    </citation>
    <scope>NUCLEOTIDE SEQUENCE [LARGE SCALE GENOMIC DNA]</scope>
    <source>
        <strain evidence="3 4">CGMCC 1.10238</strain>
    </source>
</reference>
<evidence type="ECO:0000313" key="4">
    <source>
        <dbReference type="Proteomes" id="UP000198809"/>
    </source>
</evidence>
<evidence type="ECO:0000313" key="5">
    <source>
        <dbReference type="Proteomes" id="UP000683429"/>
    </source>
</evidence>
<evidence type="ECO:0000256" key="1">
    <source>
        <dbReference type="SAM" id="Phobius"/>
    </source>
</evidence>